<dbReference type="AlphaFoldDB" id="A0A101EP16"/>
<keyword evidence="1" id="KW-0456">Lyase</keyword>
<evidence type="ECO:0000313" key="2">
    <source>
        <dbReference type="EMBL" id="KUK22213.1"/>
    </source>
</evidence>
<dbReference type="GO" id="GO:0016829">
    <property type="term" value="F:lyase activity"/>
    <property type="evidence" value="ECO:0007669"/>
    <property type="project" value="UniProtKB-KW"/>
</dbReference>
<dbReference type="InterPro" id="IPR002220">
    <property type="entry name" value="DapA-like"/>
</dbReference>
<reference evidence="2 3" key="1">
    <citation type="journal article" date="2015" name="MBio">
        <title>Genome-Resolved Metagenomic Analysis Reveals Roles for Candidate Phyla and Other Microbial Community Members in Biogeochemical Transformations in Oil Reservoirs.</title>
        <authorList>
            <person name="Hu P."/>
            <person name="Tom L."/>
            <person name="Singh A."/>
            <person name="Thomas B.C."/>
            <person name="Baker B.J."/>
            <person name="Piceno Y.M."/>
            <person name="Andersen G.L."/>
            <person name="Banfield J.F."/>
        </authorList>
    </citation>
    <scope>NUCLEOTIDE SEQUENCE [LARGE SCALE GENOMIC DNA]</scope>
    <source>
        <strain evidence="2">46_26</strain>
    </source>
</reference>
<comment type="caution">
    <text evidence="2">The sequence shown here is derived from an EMBL/GenBank/DDBJ whole genome shotgun (WGS) entry which is preliminary data.</text>
</comment>
<dbReference type="PATRIC" id="fig|93930.3.peg.867"/>
<evidence type="ECO:0000256" key="1">
    <source>
        <dbReference type="ARBA" id="ARBA00023239"/>
    </source>
</evidence>
<accession>A0A101EP16</accession>
<dbReference type="EMBL" id="LGFG01000225">
    <property type="protein sequence ID" value="KUK22213.1"/>
    <property type="molecule type" value="Genomic_DNA"/>
</dbReference>
<protein>
    <submittedName>
        <fullName evidence="2">4-hydroxy-tetrahydrodipicolinate synthase</fullName>
    </submittedName>
</protein>
<dbReference type="Pfam" id="PF00701">
    <property type="entry name" value="DHDPS"/>
    <property type="match status" value="1"/>
</dbReference>
<feature type="non-terminal residue" evidence="2">
    <location>
        <position position="1"/>
    </location>
</feature>
<dbReference type="Gene3D" id="3.20.20.70">
    <property type="entry name" value="Aldolase class I"/>
    <property type="match status" value="1"/>
</dbReference>
<sequence length="89" mass="10005">VVGDIIKAMIEDFLSGRNEEAVKKHHILMDVFSSFHGIRRKRTNPTPLVKAAFEIISGLPTSLTRLPLTPATEEERENIRVVLNKIGKI</sequence>
<proteinExistence type="predicted"/>
<dbReference type="InterPro" id="IPR013785">
    <property type="entry name" value="Aldolase_TIM"/>
</dbReference>
<dbReference type="SUPFAM" id="SSF51569">
    <property type="entry name" value="Aldolase"/>
    <property type="match status" value="1"/>
</dbReference>
<dbReference type="Proteomes" id="UP000058636">
    <property type="component" value="Unassembled WGS sequence"/>
</dbReference>
<gene>
    <name evidence="2" type="ORF">XD57_1692</name>
</gene>
<evidence type="ECO:0000313" key="3">
    <source>
        <dbReference type="Proteomes" id="UP000058636"/>
    </source>
</evidence>
<name>A0A101EP16_9THEM</name>
<organism evidence="2 3">
    <name type="scientific">Thermotoga petrophila</name>
    <dbReference type="NCBI Taxonomy" id="93929"/>
    <lineage>
        <taxon>Bacteria</taxon>
        <taxon>Thermotogati</taxon>
        <taxon>Thermotogota</taxon>
        <taxon>Thermotogae</taxon>
        <taxon>Thermotogales</taxon>
        <taxon>Thermotogaceae</taxon>
        <taxon>Thermotoga</taxon>
    </lineage>
</organism>